<dbReference type="PROSITE" id="PS50883">
    <property type="entry name" value="EAL"/>
    <property type="match status" value="1"/>
</dbReference>
<evidence type="ECO:0000259" key="3">
    <source>
        <dbReference type="PROSITE" id="PS50887"/>
    </source>
</evidence>
<feature type="domain" description="GGDEF" evidence="3">
    <location>
        <begin position="309"/>
        <end position="441"/>
    </location>
</feature>
<dbReference type="PROSITE" id="PS50887">
    <property type="entry name" value="GGDEF"/>
    <property type="match status" value="1"/>
</dbReference>
<feature type="transmembrane region" description="Helical" evidence="1">
    <location>
        <begin position="143"/>
        <end position="163"/>
    </location>
</feature>
<dbReference type="EMBL" id="JACXIZ010000067">
    <property type="protein sequence ID" value="MBD2848458.1"/>
    <property type="molecule type" value="Genomic_DNA"/>
</dbReference>
<dbReference type="Gene3D" id="3.20.20.450">
    <property type="entry name" value="EAL domain"/>
    <property type="match status" value="1"/>
</dbReference>
<dbReference type="SUPFAM" id="SSF55073">
    <property type="entry name" value="Nucleotide cyclase"/>
    <property type="match status" value="1"/>
</dbReference>
<feature type="domain" description="EAL" evidence="2">
    <location>
        <begin position="450"/>
        <end position="703"/>
    </location>
</feature>
<dbReference type="SMART" id="SM00267">
    <property type="entry name" value="GGDEF"/>
    <property type="match status" value="1"/>
</dbReference>
<dbReference type="NCBIfam" id="TIGR00254">
    <property type="entry name" value="GGDEF"/>
    <property type="match status" value="1"/>
</dbReference>
<keyword evidence="1" id="KW-0812">Transmembrane</keyword>
<name>A0A927BX19_9BACL</name>
<accession>A0A927BX19</accession>
<comment type="caution">
    <text evidence="4">The sequence shown here is derived from an EMBL/GenBank/DDBJ whole genome shotgun (WGS) entry which is preliminary data.</text>
</comment>
<dbReference type="InterPro" id="IPR000160">
    <property type="entry name" value="GGDEF_dom"/>
</dbReference>
<reference evidence="4" key="1">
    <citation type="submission" date="2020-09" db="EMBL/GenBank/DDBJ databases">
        <title>A novel bacterium of genus Paenibacillus, isolated from South China Sea.</title>
        <authorList>
            <person name="Huang H."/>
            <person name="Mo K."/>
            <person name="Hu Y."/>
        </authorList>
    </citation>
    <scope>NUCLEOTIDE SEQUENCE</scope>
    <source>
        <strain evidence="4">IB182496</strain>
    </source>
</reference>
<dbReference type="Pfam" id="PF00563">
    <property type="entry name" value="EAL"/>
    <property type="match status" value="1"/>
</dbReference>
<keyword evidence="5" id="KW-1185">Reference proteome</keyword>
<feature type="transmembrane region" description="Helical" evidence="1">
    <location>
        <begin position="12"/>
        <end position="35"/>
    </location>
</feature>
<dbReference type="InterPro" id="IPR029787">
    <property type="entry name" value="Nucleotide_cyclase"/>
</dbReference>
<dbReference type="Proteomes" id="UP000621560">
    <property type="component" value="Unassembled WGS sequence"/>
</dbReference>
<evidence type="ECO:0000259" key="2">
    <source>
        <dbReference type="PROSITE" id="PS50883"/>
    </source>
</evidence>
<dbReference type="Pfam" id="PF17159">
    <property type="entry name" value="MASE3"/>
    <property type="match status" value="1"/>
</dbReference>
<dbReference type="InterPro" id="IPR001633">
    <property type="entry name" value="EAL_dom"/>
</dbReference>
<dbReference type="InterPro" id="IPR043128">
    <property type="entry name" value="Rev_trsase/Diguanyl_cyclase"/>
</dbReference>
<dbReference type="CDD" id="cd01948">
    <property type="entry name" value="EAL"/>
    <property type="match status" value="1"/>
</dbReference>
<protein>
    <submittedName>
        <fullName evidence="4">EAL domain-containing protein</fullName>
    </submittedName>
</protein>
<dbReference type="Gene3D" id="3.30.70.270">
    <property type="match status" value="1"/>
</dbReference>
<dbReference type="SUPFAM" id="SSF141868">
    <property type="entry name" value="EAL domain-like"/>
    <property type="match status" value="1"/>
</dbReference>
<proteinExistence type="predicted"/>
<feature type="transmembrane region" description="Helical" evidence="1">
    <location>
        <begin position="212"/>
        <end position="234"/>
    </location>
</feature>
<feature type="transmembrane region" description="Helical" evidence="1">
    <location>
        <begin position="183"/>
        <end position="200"/>
    </location>
</feature>
<gene>
    <name evidence="4" type="ORF">IDH44_25025</name>
</gene>
<dbReference type="PANTHER" id="PTHR44757">
    <property type="entry name" value="DIGUANYLATE CYCLASE DGCP"/>
    <property type="match status" value="1"/>
</dbReference>
<feature type="transmembrane region" description="Helical" evidence="1">
    <location>
        <begin position="112"/>
        <end position="131"/>
    </location>
</feature>
<evidence type="ECO:0000313" key="5">
    <source>
        <dbReference type="Proteomes" id="UP000621560"/>
    </source>
</evidence>
<dbReference type="InterPro" id="IPR052155">
    <property type="entry name" value="Biofilm_reg_signaling"/>
</dbReference>
<dbReference type="FunFam" id="3.20.20.450:FF:000001">
    <property type="entry name" value="Cyclic di-GMP phosphodiesterase yahA"/>
    <property type="match status" value="1"/>
</dbReference>
<feature type="transmembrane region" description="Helical" evidence="1">
    <location>
        <begin position="79"/>
        <end position="100"/>
    </location>
</feature>
<dbReference type="RefSeq" id="WP_190921556.1">
    <property type="nucleotide sequence ID" value="NZ_JACXIZ010000067.1"/>
</dbReference>
<evidence type="ECO:0000256" key="1">
    <source>
        <dbReference type="SAM" id="Phobius"/>
    </source>
</evidence>
<evidence type="ECO:0000313" key="4">
    <source>
        <dbReference type="EMBL" id="MBD2848458.1"/>
    </source>
</evidence>
<feature type="transmembrane region" description="Helical" evidence="1">
    <location>
        <begin position="47"/>
        <end position="67"/>
    </location>
</feature>
<dbReference type="InterPro" id="IPR035919">
    <property type="entry name" value="EAL_sf"/>
</dbReference>
<sequence>MPINQAEKQTIVTAAIAIAGFAALLMLHNSFYTVFQIKTYLLMHTSLEFIGFAVCFTIMFLGAIYFLDTLTVQRLWAAGLFMVVGMLELGHALTFAGMPFYDTGGAAALSEFAGMLAQLLIAAGLGLVFLLKERPVASAMRFPVLLGALLGATGLLGLLYAAAYRWQLPILTADGYNTIRSGLHGFIIVCYAVAIAGLLFRNRAERPPSMLMIVRALLLLFFANLIFLIAATPWDADMLAGHIYKLAGYLFLMRGIYLVTIEVPYRKQKAAEERVNYLAYYDELTDLANRRRLVDRLEQEIAQARPTGKKMAVIHLDVDRFKMINDSLGHSFGDRMIQAVAQRLSGVVPYAECVFRIGGDEFVIVIPYLRGADEARELAQRLQELFAAPIQIGDAAYHITVSIGIAMYPVHGDTAEVLVKNAEIAMYSAKAERNAIELYSPEMNERAIELLQLENDLRRALEQQQFLLEYQPLIDLESGRVAGVEALVRWRHPERGLIPPGAFIPLCEENGLIVPLGEWVLAEACRQNKRWQEAGLPPIVVSVNLSMRQFKQQRLVERVREILEESGLEPRYLELEVTESMTAEVEYAIQTLTQLKALGLKISVDDFGTGYSSLLYLKRFPIDKLKIDRSFVSDLIHDSNDAAIVTTIATMARHLKLRVTAEGVETIGQLEFLREQRCEEAQGYYFARPIPSNEFADWYRRSIRMSG</sequence>
<dbReference type="PANTHER" id="PTHR44757:SF2">
    <property type="entry name" value="BIOFILM ARCHITECTURE MAINTENANCE PROTEIN MBAA"/>
    <property type="match status" value="1"/>
</dbReference>
<dbReference type="SMART" id="SM00052">
    <property type="entry name" value="EAL"/>
    <property type="match status" value="1"/>
</dbReference>
<keyword evidence="1" id="KW-0472">Membrane</keyword>
<dbReference type="Pfam" id="PF00990">
    <property type="entry name" value="GGDEF"/>
    <property type="match status" value="1"/>
</dbReference>
<keyword evidence="1" id="KW-1133">Transmembrane helix</keyword>
<dbReference type="AlphaFoldDB" id="A0A927BX19"/>
<organism evidence="4 5">
    <name type="scientific">Paenibacillus sabuli</name>
    <dbReference type="NCBI Taxonomy" id="2772509"/>
    <lineage>
        <taxon>Bacteria</taxon>
        <taxon>Bacillati</taxon>
        <taxon>Bacillota</taxon>
        <taxon>Bacilli</taxon>
        <taxon>Bacillales</taxon>
        <taxon>Paenibacillaceae</taxon>
        <taxon>Paenibacillus</taxon>
    </lineage>
</organism>
<dbReference type="InterPro" id="IPR033425">
    <property type="entry name" value="MASE3"/>
</dbReference>
<dbReference type="CDD" id="cd01949">
    <property type="entry name" value="GGDEF"/>
    <property type="match status" value="1"/>
</dbReference>